<proteinExistence type="predicted"/>
<accession>A0A841T0K7</accession>
<comment type="caution">
    <text evidence="3">The sequence shown here is derived from an EMBL/GenBank/DDBJ whole genome shotgun (WGS) entry which is preliminary data.</text>
</comment>
<keyword evidence="2" id="KW-0732">Signal</keyword>
<organism evidence="3 4">
    <name type="scientific">Cohnella thailandensis</name>
    <dbReference type="NCBI Taxonomy" id="557557"/>
    <lineage>
        <taxon>Bacteria</taxon>
        <taxon>Bacillati</taxon>
        <taxon>Bacillota</taxon>
        <taxon>Bacilli</taxon>
        <taxon>Bacillales</taxon>
        <taxon>Paenibacillaceae</taxon>
        <taxon>Cohnella</taxon>
    </lineage>
</organism>
<keyword evidence="4" id="KW-1185">Reference proteome</keyword>
<protein>
    <recommendedName>
        <fullName evidence="5">YtkA-like domain-containing protein</fullName>
    </recommendedName>
</protein>
<evidence type="ECO:0008006" key="5">
    <source>
        <dbReference type="Google" id="ProtNLM"/>
    </source>
</evidence>
<evidence type="ECO:0000256" key="1">
    <source>
        <dbReference type="SAM" id="MobiDB-lite"/>
    </source>
</evidence>
<feature type="signal peptide" evidence="2">
    <location>
        <begin position="1"/>
        <end position="20"/>
    </location>
</feature>
<dbReference type="PROSITE" id="PS51257">
    <property type="entry name" value="PROKAR_LIPOPROTEIN"/>
    <property type="match status" value="1"/>
</dbReference>
<evidence type="ECO:0000313" key="4">
    <source>
        <dbReference type="Proteomes" id="UP000535838"/>
    </source>
</evidence>
<dbReference type="EMBL" id="JACJVQ010000019">
    <property type="protein sequence ID" value="MBB6637072.1"/>
    <property type="molecule type" value="Genomic_DNA"/>
</dbReference>
<evidence type="ECO:0000313" key="3">
    <source>
        <dbReference type="EMBL" id="MBB6637072.1"/>
    </source>
</evidence>
<feature type="compositionally biased region" description="Basic and acidic residues" evidence="1">
    <location>
        <begin position="26"/>
        <end position="41"/>
    </location>
</feature>
<sequence>MKRKAMIMLTGVVAFGVLSACGNSKESAHSDSHGGMNHEAKSSVSANESAGDYQAAFSFASGAVMANEQSNIHIQITDATGNAVNDFELNHEKLLHLIVISKDLSYFSHIHPEYQGEGKFSIGTTFPSGGEYKVFADFVPKGGSSTILSDWVNVEGEPHAAETIKADSNLTKVVDGIEIELTMSSAKVNEEVTLSFNILDAQTKEGIRNLEQYLGAVGHVVILSEDAEQYLHVHPMDATATGPKAEFMTSFPKSGIYKIWGQFQHGGKVFTVPFVVEVN</sequence>
<dbReference type="AlphaFoldDB" id="A0A841T0K7"/>
<name>A0A841T0K7_9BACL</name>
<dbReference type="RefSeq" id="WP_185122258.1">
    <property type="nucleotide sequence ID" value="NZ_JACJVQ010000019.1"/>
</dbReference>
<reference evidence="3 4" key="1">
    <citation type="submission" date="2020-08" db="EMBL/GenBank/DDBJ databases">
        <title>Cohnella phylogeny.</title>
        <authorList>
            <person name="Dunlap C."/>
        </authorList>
    </citation>
    <scope>NUCLEOTIDE SEQUENCE [LARGE SCALE GENOMIC DNA]</scope>
    <source>
        <strain evidence="3 4">DSM 25241</strain>
    </source>
</reference>
<evidence type="ECO:0000256" key="2">
    <source>
        <dbReference type="SAM" id="SignalP"/>
    </source>
</evidence>
<gene>
    <name evidence="3" type="ORF">H7B67_23335</name>
</gene>
<dbReference type="Proteomes" id="UP000535838">
    <property type="component" value="Unassembled WGS sequence"/>
</dbReference>
<feature type="chain" id="PRO_5039270813" description="YtkA-like domain-containing protein" evidence="2">
    <location>
        <begin position="21"/>
        <end position="279"/>
    </location>
</feature>
<feature type="region of interest" description="Disordered" evidence="1">
    <location>
        <begin position="26"/>
        <end position="45"/>
    </location>
</feature>